<dbReference type="InterPro" id="IPR035994">
    <property type="entry name" value="Nucleoside_phosphorylase_sf"/>
</dbReference>
<organism evidence="2 3">
    <name type="scientific">Acyrthosiphon pisum</name>
    <name type="common">Pea aphid</name>
    <dbReference type="NCBI Taxonomy" id="7029"/>
    <lineage>
        <taxon>Eukaryota</taxon>
        <taxon>Metazoa</taxon>
        <taxon>Ecdysozoa</taxon>
        <taxon>Arthropoda</taxon>
        <taxon>Hexapoda</taxon>
        <taxon>Insecta</taxon>
        <taxon>Pterygota</taxon>
        <taxon>Neoptera</taxon>
        <taxon>Paraneoptera</taxon>
        <taxon>Hemiptera</taxon>
        <taxon>Sternorrhyncha</taxon>
        <taxon>Aphidomorpha</taxon>
        <taxon>Aphidoidea</taxon>
        <taxon>Aphididae</taxon>
        <taxon>Macrosiphini</taxon>
        <taxon>Acyrthosiphon</taxon>
    </lineage>
</organism>
<sequence>MTNQVDRVVLITKSKTPTSTVLIVERQADNNNEHNEKNEYLAGGEHSGIVISKIGKYDVQDETPEDTSVQFCVFLVNGQTGLHTKERRTIRFWCNGNRSVDASAVASQFFQDLVLPNQFPLDYVGFVKRLLTLMHKGYKCVSKLEIELKEMERTAVRPVNQVSVEGSKLNVDISQTKLRELIESSYPNPLTIDDINKKHGWKNSDIKDNLEKLQQSGIVKPVDGGYTRVVLHDKIVEQMPVIQYNRQPTVAIITAEYCEKVAVDILIENKETFVRYTTVGESNVYTIGKMGNHSVVCTKLPALGLSREATTAAGNAITRLLGTFQKVEHVFVCGAGGGVPHYTNYDKHVKLGDVVVSHCGNNQKAVYTYCKNVSNENGDMKFHCHQYSPKIFDLQIAAMKLQTEVKSIDKKPLWDIYLSEGLNKIEKQKTDTESDFNRPPADSDKLQMYIGGTELIEITHPVCNAKDNNLGTRIHVGPIGGGLSAISNAFIRQKFAAEYKLLAMDSEFDSVMGSLMGNYCHSYAIVRGISDYKDGSVKNKWQPYASLAAASVIKAILSITNA</sequence>
<dbReference type="Proteomes" id="UP000007819">
    <property type="component" value="Chromosome A1"/>
</dbReference>
<keyword evidence="3" id="KW-1185">Reference proteome</keyword>
<dbReference type="Pfam" id="PF22979">
    <property type="entry name" value="HTH_69"/>
    <property type="match status" value="1"/>
</dbReference>
<dbReference type="SUPFAM" id="SSF53167">
    <property type="entry name" value="Purine and uridine phosphorylases"/>
    <property type="match status" value="1"/>
</dbReference>
<dbReference type="PANTHER" id="PTHR47705">
    <property type="entry name" value="AGAP000321-PA"/>
    <property type="match status" value="1"/>
</dbReference>
<feature type="domain" description="Winged helix-turn-helix" evidence="1">
    <location>
        <begin position="170"/>
        <end position="226"/>
    </location>
</feature>
<dbReference type="OrthoDB" id="1577640at2759"/>
<dbReference type="GO" id="GO:0009116">
    <property type="term" value="P:nucleoside metabolic process"/>
    <property type="evidence" value="ECO:0007669"/>
    <property type="project" value="InterPro"/>
</dbReference>
<dbReference type="InterPro" id="IPR055121">
    <property type="entry name" value="HTH_69"/>
</dbReference>
<dbReference type="AlphaFoldDB" id="A0A8R2B011"/>
<dbReference type="Gene3D" id="3.40.50.1580">
    <property type="entry name" value="Nucleoside phosphorylase domain"/>
    <property type="match status" value="1"/>
</dbReference>
<evidence type="ECO:0000259" key="1">
    <source>
        <dbReference type="Pfam" id="PF22979"/>
    </source>
</evidence>
<dbReference type="GO" id="GO:0003824">
    <property type="term" value="F:catalytic activity"/>
    <property type="evidence" value="ECO:0007669"/>
    <property type="project" value="InterPro"/>
</dbReference>
<dbReference type="GeneID" id="100166579"/>
<name>A0A8R2B011_ACYPI</name>
<dbReference type="PANTHER" id="PTHR47705:SF1">
    <property type="entry name" value="PNP_UDP_1 DOMAIN-CONTAINING PROTEIN"/>
    <property type="match status" value="1"/>
</dbReference>
<reference evidence="2" key="2">
    <citation type="submission" date="2022-06" db="UniProtKB">
        <authorList>
            <consortium name="EnsemblMetazoa"/>
        </authorList>
    </citation>
    <scope>IDENTIFICATION</scope>
</reference>
<evidence type="ECO:0000313" key="2">
    <source>
        <dbReference type="EnsemblMetazoa" id="XP_008180343.1"/>
    </source>
</evidence>
<protein>
    <recommendedName>
        <fullName evidence="1">Winged helix-turn-helix domain-containing protein</fullName>
    </recommendedName>
</protein>
<evidence type="ECO:0000313" key="3">
    <source>
        <dbReference type="Proteomes" id="UP000007819"/>
    </source>
</evidence>
<proteinExistence type="predicted"/>
<reference evidence="3" key="1">
    <citation type="submission" date="2010-06" db="EMBL/GenBank/DDBJ databases">
        <authorList>
            <person name="Jiang H."/>
            <person name="Abraham K."/>
            <person name="Ali S."/>
            <person name="Alsbrooks S.L."/>
            <person name="Anim B.N."/>
            <person name="Anosike U.S."/>
            <person name="Attaway T."/>
            <person name="Bandaranaike D.P."/>
            <person name="Battles P.K."/>
            <person name="Bell S.N."/>
            <person name="Bell A.V."/>
            <person name="Beltran B."/>
            <person name="Bickham C."/>
            <person name="Bustamante Y."/>
            <person name="Caleb T."/>
            <person name="Canada A."/>
            <person name="Cardenas V."/>
            <person name="Carter K."/>
            <person name="Chacko J."/>
            <person name="Chandrabose M.N."/>
            <person name="Chavez D."/>
            <person name="Chavez A."/>
            <person name="Chen L."/>
            <person name="Chu H.-S."/>
            <person name="Claassen K.J."/>
            <person name="Cockrell R."/>
            <person name="Collins M."/>
            <person name="Cooper J.A."/>
            <person name="Cree A."/>
            <person name="Curry S.M."/>
            <person name="Da Y."/>
            <person name="Dao M.D."/>
            <person name="Das B."/>
            <person name="Davila M.-L."/>
            <person name="Davy-Carroll L."/>
            <person name="Denson S."/>
            <person name="Dinh H."/>
            <person name="Ebong V.E."/>
            <person name="Edwards J.R."/>
            <person name="Egan A."/>
            <person name="El-Daye J."/>
            <person name="Escobedo L."/>
            <person name="Fernandez S."/>
            <person name="Fernando P.R."/>
            <person name="Flagg N."/>
            <person name="Forbes L.D."/>
            <person name="Fowler R.G."/>
            <person name="Fu Q."/>
            <person name="Gabisi R.A."/>
            <person name="Ganer J."/>
            <person name="Garbino Pronczuk A."/>
            <person name="Garcia R.M."/>
            <person name="Garner T."/>
            <person name="Garrett T.E."/>
            <person name="Gonzalez D.A."/>
            <person name="Hamid H."/>
            <person name="Hawkins E.S."/>
            <person name="Hirani K."/>
            <person name="Hogues M.E."/>
            <person name="Hollins B."/>
            <person name="Hsiao C.-H."/>
            <person name="Jabil R."/>
            <person name="James M.L."/>
            <person name="Jhangiani S.N."/>
            <person name="Johnson B."/>
            <person name="Johnson Q."/>
            <person name="Joshi V."/>
            <person name="Kalu J.B."/>
            <person name="Kam C."/>
            <person name="Kashfia A."/>
            <person name="Keebler J."/>
            <person name="Kisamo H."/>
            <person name="Kovar C.L."/>
            <person name="Lago L.A."/>
            <person name="Lai C.-Y."/>
            <person name="Laidlaw J."/>
            <person name="Lara F."/>
            <person name="Le T.-K."/>
            <person name="Lee S.L."/>
            <person name="Legall F.H."/>
            <person name="Lemon S.J."/>
            <person name="Lewis L.R."/>
            <person name="Li B."/>
            <person name="Liu Y."/>
            <person name="Liu Y.-S."/>
            <person name="Lopez J."/>
            <person name="Lozado R.J."/>
            <person name="Lu J."/>
            <person name="Madu R.C."/>
            <person name="Maheshwari M."/>
            <person name="Maheshwari R."/>
            <person name="Malloy K."/>
            <person name="Martinez E."/>
            <person name="Mathew T."/>
            <person name="Mercado I.C."/>
            <person name="Mercado C."/>
            <person name="Meyer B."/>
            <person name="Montgomery K."/>
            <person name="Morgan M.B."/>
            <person name="Munidasa M."/>
            <person name="Nazareth L.V."/>
            <person name="Nelson J."/>
            <person name="Ng B.M."/>
            <person name="Nguyen N.B."/>
            <person name="Nguyen P.Q."/>
            <person name="Nguyen T."/>
            <person name="Obregon M."/>
            <person name="Okwuonu G.O."/>
            <person name="Onwere C.G."/>
            <person name="Orozco G."/>
            <person name="Parra A."/>
            <person name="Patel S."/>
            <person name="Patil S."/>
            <person name="Perez A."/>
            <person name="Perez Y."/>
            <person name="Pham C."/>
            <person name="Primus E.L."/>
            <person name="Pu L.-L."/>
            <person name="Puazo M."/>
            <person name="Qin X."/>
            <person name="Quiroz J.B."/>
            <person name="Reese J."/>
            <person name="Richards S."/>
            <person name="Rives C.M."/>
            <person name="Robberts R."/>
            <person name="Ruiz S.J."/>
            <person name="Ruiz M.J."/>
            <person name="Santibanez J."/>
            <person name="Schneider B.W."/>
            <person name="Sisson I."/>
            <person name="Smith M."/>
            <person name="Sodergren E."/>
            <person name="Song X.-Z."/>
            <person name="Song B.B."/>
            <person name="Summersgill H."/>
            <person name="Thelus R."/>
            <person name="Thornton R.D."/>
            <person name="Trejos Z.Y."/>
            <person name="Usmani K."/>
            <person name="Vattathil S."/>
            <person name="Villasana D."/>
            <person name="Walker D.L."/>
            <person name="Wang S."/>
            <person name="Wang K."/>
            <person name="White C.S."/>
            <person name="Williams A.C."/>
            <person name="Williamson J."/>
            <person name="Wilson K."/>
            <person name="Woghiren I.O."/>
            <person name="Woodworth J.R."/>
            <person name="Worley K.C."/>
            <person name="Wright R.A."/>
            <person name="Wu W."/>
            <person name="Young L."/>
            <person name="Zhang L."/>
            <person name="Zhang J."/>
            <person name="Zhu Y."/>
            <person name="Muzny D.M."/>
            <person name="Weinstock G."/>
            <person name="Gibbs R.A."/>
        </authorList>
    </citation>
    <scope>NUCLEOTIDE SEQUENCE [LARGE SCALE GENOMIC DNA]</scope>
    <source>
        <strain evidence="3">LSR1</strain>
    </source>
</reference>
<accession>A0A8R2B011</accession>
<dbReference type="KEGG" id="api:100166579"/>
<dbReference type="EnsemblMetazoa" id="XM_008182121.3">
    <property type="protein sequence ID" value="XP_008180343.1"/>
    <property type="gene ID" value="LOC100166579"/>
</dbReference>
<dbReference type="RefSeq" id="XP_008180343.1">
    <property type="nucleotide sequence ID" value="XM_008182121.2"/>
</dbReference>